<evidence type="ECO:0000313" key="4">
    <source>
        <dbReference type="Proteomes" id="UP001212152"/>
    </source>
</evidence>
<feature type="compositionally biased region" description="Low complexity" evidence="1">
    <location>
        <begin position="212"/>
        <end position="239"/>
    </location>
</feature>
<dbReference type="Pfam" id="PF12937">
    <property type="entry name" value="F-box-like"/>
    <property type="match status" value="1"/>
</dbReference>
<evidence type="ECO:0000259" key="2">
    <source>
        <dbReference type="Pfam" id="PF12937"/>
    </source>
</evidence>
<feature type="region of interest" description="Disordered" evidence="1">
    <location>
        <begin position="1"/>
        <end position="51"/>
    </location>
</feature>
<dbReference type="Proteomes" id="UP001212152">
    <property type="component" value="Unassembled WGS sequence"/>
</dbReference>
<dbReference type="InterPro" id="IPR032675">
    <property type="entry name" value="LRR_dom_sf"/>
</dbReference>
<organism evidence="3 4">
    <name type="scientific">Geranomyces variabilis</name>
    <dbReference type="NCBI Taxonomy" id="109894"/>
    <lineage>
        <taxon>Eukaryota</taxon>
        <taxon>Fungi</taxon>
        <taxon>Fungi incertae sedis</taxon>
        <taxon>Chytridiomycota</taxon>
        <taxon>Chytridiomycota incertae sedis</taxon>
        <taxon>Chytridiomycetes</taxon>
        <taxon>Spizellomycetales</taxon>
        <taxon>Powellomycetaceae</taxon>
        <taxon>Geranomyces</taxon>
    </lineage>
</organism>
<feature type="compositionally biased region" description="Pro residues" evidence="1">
    <location>
        <begin position="32"/>
        <end position="46"/>
    </location>
</feature>
<gene>
    <name evidence="3" type="ORF">HDU87_005307</name>
</gene>
<dbReference type="EMBL" id="JADGJQ010000041">
    <property type="protein sequence ID" value="KAJ3176438.1"/>
    <property type="molecule type" value="Genomic_DNA"/>
</dbReference>
<dbReference type="SUPFAM" id="SSF81383">
    <property type="entry name" value="F-box domain"/>
    <property type="match status" value="1"/>
</dbReference>
<accession>A0AAD5THN0</accession>
<dbReference type="Gene3D" id="3.80.10.10">
    <property type="entry name" value="Ribonuclease Inhibitor"/>
    <property type="match status" value="1"/>
</dbReference>
<feature type="region of interest" description="Disordered" evidence="1">
    <location>
        <begin position="189"/>
        <end position="253"/>
    </location>
</feature>
<comment type="caution">
    <text evidence="3">The sequence shown here is derived from an EMBL/GenBank/DDBJ whole genome shotgun (WGS) entry which is preliminary data.</text>
</comment>
<feature type="compositionally biased region" description="Low complexity" evidence="1">
    <location>
        <begin position="189"/>
        <end position="205"/>
    </location>
</feature>
<dbReference type="InterPro" id="IPR001810">
    <property type="entry name" value="F-box_dom"/>
</dbReference>
<name>A0AAD5THN0_9FUNG</name>
<feature type="domain" description="F-box" evidence="2">
    <location>
        <begin position="53"/>
        <end position="101"/>
    </location>
</feature>
<evidence type="ECO:0000313" key="3">
    <source>
        <dbReference type="EMBL" id="KAJ3176438.1"/>
    </source>
</evidence>
<proteinExistence type="predicted"/>
<protein>
    <recommendedName>
        <fullName evidence="2">F-box domain-containing protein</fullName>
    </recommendedName>
</protein>
<evidence type="ECO:0000256" key="1">
    <source>
        <dbReference type="SAM" id="MobiDB-lite"/>
    </source>
</evidence>
<sequence length="422" mass="44719">MASANHLATPPPTPPAPRKTSDPTVITAATPPIAPPCTPPSPPPPRSPRRRTAKLPFEIWAQVFAHLAAASTTPATLVPLLTVCRAWHAEAERLLYRSITFTSLAQRSRFAADRLCCSPAHRTLATEMRWCEKSHKDDALTEAFVVTDAELNNAKRITALVRELDFGFRPPAALSRPVLPAATAAAVSPVAPTPTPQSSSPSTPASSPPTTPIIAPSTTTTPNSIALQHHQQQQQLLPHQRPDQKSSASSSVPYGAWQNRTISPLLVLVAARMPNLTSLCLAGCQFDDGVFADALATMTSLVVLDLAASNVRRHGLTAVATSATKLVRLDLSGIFRFRRIPARHLTEIATACRALTTLIVHDCPDLSADTRAEAQSANPRLAIRWSGFDFESAEFAAAATTAAAAAANAAIEDAIAAAADPV</sequence>
<keyword evidence="4" id="KW-1185">Reference proteome</keyword>
<dbReference type="SUPFAM" id="SSF52047">
    <property type="entry name" value="RNI-like"/>
    <property type="match status" value="1"/>
</dbReference>
<dbReference type="AlphaFoldDB" id="A0AAD5THN0"/>
<dbReference type="InterPro" id="IPR036047">
    <property type="entry name" value="F-box-like_dom_sf"/>
</dbReference>
<reference evidence="3" key="1">
    <citation type="submission" date="2020-05" db="EMBL/GenBank/DDBJ databases">
        <title>Phylogenomic resolution of chytrid fungi.</title>
        <authorList>
            <person name="Stajich J.E."/>
            <person name="Amses K."/>
            <person name="Simmons R."/>
            <person name="Seto K."/>
            <person name="Myers J."/>
            <person name="Bonds A."/>
            <person name="Quandt C.A."/>
            <person name="Barry K."/>
            <person name="Liu P."/>
            <person name="Grigoriev I."/>
            <person name="Longcore J.E."/>
            <person name="James T.Y."/>
        </authorList>
    </citation>
    <scope>NUCLEOTIDE SEQUENCE</scope>
    <source>
        <strain evidence="3">JEL0379</strain>
    </source>
</reference>